<feature type="compositionally biased region" description="Polar residues" evidence="1">
    <location>
        <begin position="367"/>
        <end position="376"/>
    </location>
</feature>
<feature type="compositionally biased region" description="Low complexity" evidence="1">
    <location>
        <begin position="1200"/>
        <end position="1211"/>
    </location>
</feature>
<proteinExistence type="predicted"/>
<dbReference type="OMA" id="IWETECT"/>
<protein>
    <submittedName>
        <fullName evidence="2">Uncharacterized protein</fullName>
    </submittedName>
</protein>
<dbReference type="eggNOG" id="KOG1217">
    <property type="taxonomic scope" value="Eukaryota"/>
</dbReference>
<feature type="region of interest" description="Disordered" evidence="1">
    <location>
        <begin position="363"/>
        <end position="386"/>
    </location>
</feature>
<reference evidence="2" key="3">
    <citation type="submission" date="2025-09" db="UniProtKB">
        <authorList>
            <consortium name="Ensembl"/>
        </authorList>
    </citation>
    <scope>IDENTIFICATION</scope>
</reference>
<feature type="compositionally biased region" description="Basic and acidic residues" evidence="1">
    <location>
        <begin position="672"/>
        <end position="692"/>
    </location>
</feature>
<reference evidence="2" key="2">
    <citation type="submission" date="2025-08" db="UniProtKB">
        <authorList>
            <consortium name="Ensembl"/>
        </authorList>
    </citation>
    <scope>IDENTIFICATION</scope>
</reference>
<feature type="compositionally biased region" description="Low complexity" evidence="1">
    <location>
        <begin position="1084"/>
        <end position="1103"/>
    </location>
</feature>
<feature type="compositionally biased region" description="Low complexity" evidence="1">
    <location>
        <begin position="1002"/>
        <end position="1014"/>
    </location>
</feature>
<feature type="region of interest" description="Disordered" evidence="1">
    <location>
        <begin position="761"/>
        <end position="820"/>
    </location>
</feature>
<feature type="compositionally biased region" description="Low complexity" evidence="1">
    <location>
        <begin position="1"/>
        <end position="139"/>
    </location>
</feature>
<feature type="compositionally biased region" description="Polar residues" evidence="1">
    <location>
        <begin position="1212"/>
        <end position="1223"/>
    </location>
</feature>
<feature type="region of interest" description="Disordered" evidence="1">
    <location>
        <begin position="1"/>
        <end position="147"/>
    </location>
</feature>
<name>H2YK88_CIOSA</name>
<evidence type="ECO:0000313" key="3">
    <source>
        <dbReference type="Proteomes" id="UP000007875"/>
    </source>
</evidence>
<feature type="compositionally biased region" description="Polar residues" evidence="1">
    <location>
        <begin position="761"/>
        <end position="794"/>
    </location>
</feature>
<accession>H2YK88</accession>
<organism evidence="2 3">
    <name type="scientific">Ciona savignyi</name>
    <name type="common">Pacific transparent sea squirt</name>
    <dbReference type="NCBI Taxonomy" id="51511"/>
    <lineage>
        <taxon>Eukaryota</taxon>
        <taxon>Metazoa</taxon>
        <taxon>Chordata</taxon>
        <taxon>Tunicata</taxon>
        <taxon>Ascidiacea</taxon>
        <taxon>Phlebobranchia</taxon>
        <taxon>Cionidae</taxon>
        <taxon>Ciona</taxon>
    </lineage>
</organism>
<dbReference type="Ensembl" id="ENSCSAVT00000005815.1">
    <property type="protein sequence ID" value="ENSCSAVP00000005740.1"/>
    <property type="gene ID" value="ENSCSAVG00000003419.1"/>
</dbReference>
<feature type="region of interest" description="Disordered" evidence="1">
    <location>
        <begin position="1360"/>
        <end position="1397"/>
    </location>
</feature>
<feature type="region of interest" description="Disordered" evidence="1">
    <location>
        <begin position="672"/>
        <end position="693"/>
    </location>
</feature>
<feature type="compositionally biased region" description="Polar residues" evidence="1">
    <location>
        <begin position="1367"/>
        <end position="1390"/>
    </location>
</feature>
<feature type="compositionally biased region" description="Polar residues" evidence="1">
    <location>
        <begin position="250"/>
        <end position="267"/>
    </location>
</feature>
<reference evidence="3" key="1">
    <citation type="submission" date="2003-08" db="EMBL/GenBank/DDBJ databases">
        <authorList>
            <person name="Birren B."/>
            <person name="Nusbaum C."/>
            <person name="Abebe A."/>
            <person name="Abouelleil A."/>
            <person name="Adekoya E."/>
            <person name="Ait-zahra M."/>
            <person name="Allen N."/>
            <person name="Allen T."/>
            <person name="An P."/>
            <person name="Anderson M."/>
            <person name="Anderson S."/>
            <person name="Arachchi H."/>
            <person name="Armbruster J."/>
            <person name="Bachantsang P."/>
            <person name="Baldwin J."/>
            <person name="Barry A."/>
            <person name="Bayul T."/>
            <person name="Blitshsteyn B."/>
            <person name="Bloom T."/>
            <person name="Blye J."/>
            <person name="Boguslavskiy L."/>
            <person name="Borowsky M."/>
            <person name="Boukhgalter B."/>
            <person name="Brunache A."/>
            <person name="Butler J."/>
            <person name="Calixte N."/>
            <person name="Calvo S."/>
            <person name="Camarata J."/>
            <person name="Campo K."/>
            <person name="Chang J."/>
            <person name="Cheshatsang Y."/>
            <person name="Citroen M."/>
            <person name="Collymore A."/>
            <person name="Considine T."/>
            <person name="Cook A."/>
            <person name="Cooke P."/>
            <person name="Corum B."/>
            <person name="Cuomo C."/>
            <person name="David R."/>
            <person name="Dawoe T."/>
            <person name="Degray S."/>
            <person name="Dodge S."/>
            <person name="Dooley K."/>
            <person name="Dorje P."/>
            <person name="Dorjee K."/>
            <person name="Dorris L."/>
            <person name="Duffey N."/>
            <person name="Dupes A."/>
            <person name="Elkins T."/>
            <person name="Engels R."/>
            <person name="Erickson J."/>
            <person name="Farina A."/>
            <person name="Faro S."/>
            <person name="Ferreira P."/>
            <person name="Fischer H."/>
            <person name="Fitzgerald M."/>
            <person name="Foley K."/>
            <person name="Gage D."/>
            <person name="Galagan J."/>
            <person name="Gearin G."/>
            <person name="Gnerre S."/>
            <person name="Gnirke A."/>
            <person name="Goyette A."/>
            <person name="Graham J."/>
            <person name="Grandbois E."/>
            <person name="Gyaltsen K."/>
            <person name="Hafez N."/>
            <person name="Hagopian D."/>
            <person name="Hagos B."/>
            <person name="Hall J."/>
            <person name="Hatcher B."/>
            <person name="Heller A."/>
            <person name="Higgins H."/>
            <person name="Honan T."/>
            <person name="Horn A."/>
            <person name="Houde N."/>
            <person name="Hughes L."/>
            <person name="Hulme W."/>
            <person name="Husby E."/>
            <person name="Iliev I."/>
            <person name="Jaffe D."/>
            <person name="Jones C."/>
            <person name="Kamal M."/>
            <person name="Kamat A."/>
            <person name="Kamvysselis M."/>
            <person name="Karlsson E."/>
            <person name="Kells C."/>
            <person name="Kieu A."/>
            <person name="Kisner P."/>
            <person name="Kodira C."/>
            <person name="Kulbokas E."/>
            <person name="Labutti K."/>
            <person name="Lama D."/>
            <person name="Landers T."/>
            <person name="Leger J."/>
            <person name="Levine S."/>
            <person name="Lewis D."/>
            <person name="Lewis T."/>
            <person name="Lindblad-toh K."/>
            <person name="Liu X."/>
            <person name="Lokyitsang T."/>
            <person name="Lokyitsang Y."/>
            <person name="Lucien O."/>
            <person name="Lui A."/>
            <person name="Ma L.J."/>
            <person name="Mabbitt R."/>
            <person name="Macdonald J."/>
            <person name="Maclean C."/>
            <person name="Major J."/>
            <person name="Manning J."/>
            <person name="Marabella R."/>
            <person name="Maru K."/>
            <person name="Matthews C."/>
            <person name="Mauceli E."/>
            <person name="Mccarthy M."/>
            <person name="Mcdonough S."/>
            <person name="Mcghee T."/>
            <person name="Meldrim J."/>
            <person name="Meneus L."/>
            <person name="Mesirov J."/>
            <person name="Mihalev A."/>
            <person name="Mihova T."/>
            <person name="Mikkelsen T."/>
            <person name="Mlenga V."/>
            <person name="Moru K."/>
            <person name="Mozes J."/>
            <person name="Mulrain L."/>
            <person name="Munson G."/>
            <person name="Naylor J."/>
            <person name="Newes C."/>
            <person name="Nguyen C."/>
            <person name="Nguyen N."/>
            <person name="Nguyen T."/>
            <person name="Nicol R."/>
            <person name="Nielsen C."/>
            <person name="Nizzari M."/>
            <person name="Norbu C."/>
            <person name="Norbu N."/>
            <person name="O'donnell P."/>
            <person name="Okoawo O."/>
            <person name="O'leary S."/>
            <person name="Omotosho B."/>
            <person name="O'neill K."/>
            <person name="Osman S."/>
            <person name="Parker S."/>
            <person name="Perrin D."/>
            <person name="Phunkhang P."/>
            <person name="Piqani B."/>
            <person name="Purcell S."/>
            <person name="Rachupka T."/>
            <person name="Ramasamy U."/>
            <person name="Rameau R."/>
            <person name="Ray V."/>
            <person name="Raymond C."/>
            <person name="Retta R."/>
            <person name="Richardson S."/>
            <person name="Rise C."/>
            <person name="Rodriguez J."/>
            <person name="Rogers J."/>
            <person name="Rogov P."/>
            <person name="Rutman M."/>
            <person name="Schupbach R."/>
            <person name="Seaman C."/>
            <person name="Settipalli S."/>
            <person name="Sharpe T."/>
            <person name="Sheridan J."/>
            <person name="Sherpa N."/>
            <person name="Shi J."/>
            <person name="Smirnov S."/>
            <person name="Smith C."/>
            <person name="Sougnez C."/>
            <person name="Spencer B."/>
            <person name="Stalker J."/>
            <person name="Stange-thomann N."/>
            <person name="Stavropoulos S."/>
            <person name="Stetson K."/>
            <person name="Stone C."/>
            <person name="Stone S."/>
            <person name="Stubbs M."/>
            <person name="Talamas J."/>
            <person name="Tchuinga P."/>
            <person name="Tenzing P."/>
            <person name="Tesfaye S."/>
            <person name="Theodore J."/>
            <person name="Thoulutsang Y."/>
            <person name="Topham K."/>
            <person name="Towey S."/>
            <person name="Tsamla T."/>
            <person name="Tsomo N."/>
            <person name="Vallee D."/>
            <person name="Vassiliev H."/>
            <person name="Venkataraman V."/>
            <person name="Vinson J."/>
            <person name="Vo A."/>
            <person name="Wade C."/>
            <person name="Wang S."/>
            <person name="Wangchuk T."/>
            <person name="Wangdi T."/>
            <person name="Whittaker C."/>
            <person name="Wilkinson J."/>
            <person name="Wu Y."/>
            <person name="Wyman D."/>
            <person name="Yadav S."/>
            <person name="Yang S."/>
            <person name="Yang X."/>
            <person name="Yeager S."/>
            <person name="Yee E."/>
            <person name="Young G."/>
            <person name="Zainoun J."/>
            <person name="Zembeck L."/>
            <person name="Zimmer A."/>
            <person name="Zody M."/>
            <person name="Lander E."/>
        </authorList>
    </citation>
    <scope>NUCLEOTIDE SEQUENCE [LARGE SCALE GENOMIC DNA]</scope>
</reference>
<feature type="region of interest" description="Disordered" evidence="1">
    <location>
        <begin position="1200"/>
        <end position="1223"/>
    </location>
</feature>
<feature type="compositionally biased region" description="Polar residues" evidence="1">
    <location>
        <begin position="1015"/>
        <end position="1032"/>
    </location>
</feature>
<dbReference type="STRING" id="51511.ENSCSAVP00000005740"/>
<sequence length="1397" mass="149203">QTTSAQPETTTTTTYQPQTTSASPETTTTTTYQPQTTSAQPETTTTTTYQPQTTSAQPETTTTTTYQPQTTSVHPETTTTTTYQPQTTSAQPETTTTTTYQPQTTSASPETTTTTTYQPQTTLAQPESTTTTAYQQHTTYSHETKPTLTLVTKPTSTFFFVEQTSQFKETSPTTDETTSQSQAEVTTTKIGAFTPQTESVSTTIAPIITENPTSEKVSTSVLEMLDTPQSITLQATSAEMMITEQDFESSGLTTSGMHTEQSLSPVSSGIGMQDTPESVTTIQAIPNEITVTKKFLKPSVVMSSTVFTEPSSTKSVEQQSSTHVIDLQSPFPVTKLTSLPSGSTQHTTNVAIEVQTPIKYKAERSSTKIPTTTDQSLPAEISGSGDESTAIEFDTTASEIGPSSGIISATVPILTPKKVSTPSIEMLETTQNVRDKITELDIPATKPDLEYSGVTPSTLLPVQTSTTLSTIVKSTKPQKYTATKPNTKRVEIISSASVSKSLTVHDSTQHSTNKSSTPLFESAVSDVKSTTTTPVELTQYATNVVEDASTKRELTDTLTAFTYNNISTTYKTTNQSPTFEISVSTSSIKLQDTSQLVTTETTPDIFKVVKPKLESSVSMISTISSNSPTSTTNIKPKTSSVTITEPKQETMPYTTPDIQQMETSKVLTTLEIKDDTSGSGESTEKDTTKLEKSTVTTEVTVPVESIVPKGLTEPLEQDLESSGVTISPLLVSSPEVPTRIQTPGSLLFTTTQSLQIAPDTSTFSTSHTLDSPTVKSNSSKPTSIVTERSTTQPVVSALKEEKEIESTQRSTMPQETSAVGKSFVTKPTEKLLENTDQVMFGSGEKSTKMVTTEEGPLVSTEATGPVKFTTQQGPFEITSFIMDKTPTFLKEEITTSFDLDETTIMAEKDDLLESTAEFVSGSGAETTTLMLDEMDISNGTSFLVEKETTQMITEILSVQSTETTAITVPLMLSTQPGWIELLDQDVESSTITTSAFDADQTATQVSTTTQSTESLPFTTTESFSKPGDTTTSSTEHLLDIAKTNVVTEPTPIITELSTIQPVVTALDEAKEIGTTQRTAVAHETSSVGKSFSKSSSKPDKTTTLSTKPASLAIAISTVQTPVISTSEVTKEIESSPSSAVPQEISDSFISGSGKETTISKLDVTTSFVTDVESFTFVEETTKIVSTVEASEVLTATKSTESLTLTQTQSSSRPGDTSTLSTAPASLAKKISTVQPPVISTLEITKEIESLPSSAVPQEISNLFMSGSGEEATTPKLDVTTSFVTDIESSTFVEETTSEMVSTVEGPVVSTKATGPIELTTQQAGTEFTSAITEKTSHQYVELSGVATTSFNADQTTTKVSTATKSTESLPFTQTQSSSKPAKSTTLSTKPASLAMEI</sequence>
<feature type="compositionally biased region" description="Polar residues" evidence="1">
    <location>
        <begin position="807"/>
        <end position="819"/>
    </location>
</feature>
<feature type="region of interest" description="Disordered" evidence="1">
    <location>
        <begin position="250"/>
        <end position="274"/>
    </location>
</feature>
<dbReference type="Proteomes" id="UP000007875">
    <property type="component" value="Unassembled WGS sequence"/>
</dbReference>
<evidence type="ECO:0000313" key="2">
    <source>
        <dbReference type="Ensembl" id="ENSCSAVP00000005740.1"/>
    </source>
</evidence>
<dbReference type="InParanoid" id="H2YK88"/>
<feature type="region of interest" description="Disordered" evidence="1">
    <location>
        <begin position="1002"/>
        <end position="1032"/>
    </location>
</feature>
<dbReference type="HOGENOM" id="CLU_254583_0_0_1"/>
<feature type="region of interest" description="Disordered" evidence="1">
    <location>
        <begin position="1078"/>
        <end position="1103"/>
    </location>
</feature>
<keyword evidence="3" id="KW-1185">Reference proteome</keyword>
<evidence type="ECO:0000256" key="1">
    <source>
        <dbReference type="SAM" id="MobiDB-lite"/>
    </source>
</evidence>